<accession>A0ABQ5K9G5</accession>
<keyword evidence="4" id="KW-1185">Reference proteome</keyword>
<reference evidence="3" key="1">
    <citation type="submission" date="2022-03" db="EMBL/GenBank/DDBJ databases">
        <title>Draft genome sequence of Aduncisulcus paluster, a free-living microaerophilic Fornicata.</title>
        <authorList>
            <person name="Yuyama I."/>
            <person name="Kume K."/>
            <person name="Tamura T."/>
            <person name="Inagaki Y."/>
            <person name="Hashimoto T."/>
        </authorList>
    </citation>
    <scope>NUCLEOTIDE SEQUENCE</scope>
    <source>
        <strain evidence="3">NY0171</strain>
    </source>
</reference>
<dbReference type="PANTHER" id="PTHR43685:SF2">
    <property type="entry name" value="GLYCOSYLTRANSFERASE 2-LIKE DOMAIN-CONTAINING PROTEIN"/>
    <property type="match status" value="1"/>
</dbReference>
<feature type="domain" description="Glycosyltransferase 2-like" evidence="2">
    <location>
        <begin position="2"/>
        <end position="133"/>
    </location>
</feature>
<dbReference type="Gene3D" id="3.90.550.10">
    <property type="entry name" value="Spore Coat Polysaccharide Biosynthesis Protein SpsA, Chain A"/>
    <property type="match status" value="1"/>
</dbReference>
<comment type="function">
    <text evidence="1">Dolichyl-phosphate beta-glucosyltransferase involved in the glycosylation of glycoproteins through the synthesis of dolichyl beta-D-glucosyl phosphate which serves as a sugar donor for transfer of three glucose residues to the Man-9-GlcNAc-2-PP-dolichol precursor to N-glycans.</text>
</comment>
<gene>
    <name evidence="3" type="ORF">ADUPG1_000734</name>
</gene>
<organism evidence="3 4">
    <name type="scientific">Aduncisulcus paluster</name>
    <dbReference type="NCBI Taxonomy" id="2918883"/>
    <lineage>
        <taxon>Eukaryota</taxon>
        <taxon>Metamonada</taxon>
        <taxon>Carpediemonas-like organisms</taxon>
        <taxon>Aduncisulcus</taxon>
    </lineage>
</organism>
<dbReference type="InterPro" id="IPR001173">
    <property type="entry name" value="Glyco_trans_2-like"/>
</dbReference>
<comment type="caution">
    <text evidence="3">The sequence shown here is derived from an EMBL/GenBank/DDBJ whole genome shotgun (WGS) entry which is preliminary data.</text>
</comment>
<proteinExistence type="predicted"/>
<dbReference type="CDD" id="cd00761">
    <property type="entry name" value="Glyco_tranf_GTA_type"/>
    <property type="match status" value="1"/>
</dbReference>
<dbReference type="Pfam" id="PF00535">
    <property type="entry name" value="Glycos_transf_2"/>
    <property type="match status" value="1"/>
</dbReference>
<evidence type="ECO:0000313" key="3">
    <source>
        <dbReference type="EMBL" id="GKT28572.1"/>
    </source>
</evidence>
<evidence type="ECO:0000313" key="4">
    <source>
        <dbReference type="Proteomes" id="UP001057375"/>
    </source>
</evidence>
<protein>
    <recommendedName>
        <fullName evidence="2">Glycosyltransferase 2-like domain-containing protein</fullName>
    </recommendedName>
</protein>
<dbReference type="PANTHER" id="PTHR43685">
    <property type="entry name" value="GLYCOSYLTRANSFERASE"/>
    <property type="match status" value="1"/>
</dbReference>
<name>A0ABQ5K9G5_9EUKA</name>
<dbReference type="EMBL" id="BQXS01000359">
    <property type="protein sequence ID" value="GKT28572.1"/>
    <property type="molecule type" value="Genomic_DNA"/>
</dbReference>
<sequence length="174" mass="19763">ADMLHVVLDDIANQTYPNFNINIFEDGSTDNSDQIASEFAAKHPRCKVFRNRVNLGLVRNFNRALQHGDADYVMFKSGNDRLKPTFVEQVAEMLRANPSLGVAYARARPLSENGTTPPRSPKSIIFEQIVKMCSRRHLRSCTSMHWLHLYGVSTVVKFWKSAGHTHMLSVVIIY</sequence>
<dbReference type="InterPro" id="IPR029044">
    <property type="entry name" value="Nucleotide-diphossugar_trans"/>
</dbReference>
<feature type="non-terminal residue" evidence="3">
    <location>
        <position position="1"/>
    </location>
</feature>
<evidence type="ECO:0000256" key="1">
    <source>
        <dbReference type="ARBA" id="ARBA00003301"/>
    </source>
</evidence>
<dbReference type="SUPFAM" id="SSF53448">
    <property type="entry name" value="Nucleotide-diphospho-sugar transferases"/>
    <property type="match status" value="1"/>
</dbReference>
<dbReference type="InterPro" id="IPR050834">
    <property type="entry name" value="Glycosyltransf_2"/>
</dbReference>
<dbReference type="Proteomes" id="UP001057375">
    <property type="component" value="Unassembled WGS sequence"/>
</dbReference>
<evidence type="ECO:0000259" key="2">
    <source>
        <dbReference type="Pfam" id="PF00535"/>
    </source>
</evidence>